<sequence>MTETKFIITWEVCWYNDSEEERTEYTDTIEEFDEDDGVESVEDFLEVSDEMFQDDRFDPESGIDQYLEEGGDVNIEYVKICDEDGNELWRDPDYKGE</sequence>
<proteinExistence type="predicted"/>
<evidence type="ECO:0000313" key="1">
    <source>
        <dbReference type="EMBL" id="SVD71906.1"/>
    </source>
</evidence>
<reference evidence="1" key="1">
    <citation type="submission" date="2018-05" db="EMBL/GenBank/DDBJ databases">
        <authorList>
            <person name="Lanie J.A."/>
            <person name="Ng W.-L."/>
            <person name="Kazmierczak K.M."/>
            <person name="Andrzejewski T.M."/>
            <person name="Davidsen T.M."/>
            <person name="Wayne K.J."/>
            <person name="Tettelin H."/>
            <person name="Glass J.I."/>
            <person name="Rusch D."/>
            <person name="Podicherti R."/>
            <person name="Tsui H.-C.T."/>
            <person name="Winkler M.E."/>
        </authorList>
    </citation>
    <scope>NUCLEOTIDE SEQUENCE</scope>
</reference>
<dbReference type="EMBL" id="UINC01168733">
    <property type="protein sequence ID" value="SVD71906.1"/>
    <property type="molecule type" value="Genomic_DNA"/>
</dbReference>
<gene>
    <name evidence="1" type="ORF">METZ01_LOCUS424760</name>
</gene>
<protein>
    <submittedName>
        <fullName evidence="1">Uncharacterized protein</fullName>
    </submittedName>
</protein>
<accession>A0A382XL90</accession>
<organism evidence="1">
    <name type="scientific">marine metagenome</name>
    <dbReference type="NCBI Taxonomy" id="408172"/>
    <lineage>
        <taxon>unclassified sequences</taxon>
        <taxon>metagenomes</taxon>
        <taxon>ecological metagenomes</taxon>
    </lineage>
</organism>
<name>A0A382XL90_9ZZZZ</name>
<dbReference type="AlphaFoldDB" id="A0A382XL90"/>